<organism evidence="3 4">
    <name type="scientific">Hibiscus sabdariffa</name>
    <name type="common">roselle</name>
    <dbReference type="NCBI Taxonomy" id="183260"/>
    <lineage>
        <taxon>Eukaryota</taxon>
        <taxon>Viridiplantae</taxon>
        <taxon>Streptophyta</taxon>
        <taxon>Embryophyta</taxon>
        <taxon>Tracheophyta</taxon>
        <taxon>Spermatophyta</taxon>
        <taxon>Magnoliopsida</taxon>
        <taxon>eudicotyledons</taxon>
        <taxon>Gunneridae</taxon>
        <taxon>Pentapetalae</taxon>
        <taxon>rosids</taxon>
        <taxon>malvids</taxon>
        <taxon>Malvales</taxon>
        <taxon>Malvaceae</taxon>
        <taxon>Malvoideae</taxon>
        <taxon>Hibiscus</taxon>
    </lineage>
</organism>
<evidence type="ECO:0008006" key="5">
    <source>
        <dbReference type="Google" id="ProtNLM"/>
    </source>
</evidence>
<keyword evidence="4" id="KW-1185">Reference proteome</keyword>
<evidence type="ECO:0000259" key="2">
    <source>
        <dbReference type="Pfam" id="PF13966"/>
    </source>
</evidence>
<dbReference type="SUPFAM" id="SSF53098">
    <property type="entry name" value="Ribonuclease H-like"/>
    <property type="match status" value="1"/>
</dbReference>
<dbReference type="InterPro" id="IPR044730">
    <property type="entry name" value="RNase_H-like_dom_plant"/>
</dbReference>
<dbReference type="EMBL" id="JBBPBN010000005">
    <property type="protein sequence ID" value="KAK9038964.1"/>
    <property type="molecule type" value="Genomic_DNA"/>
</dbReference>
<feature type="domain" description="Reverse transcriptase zinc-binding" evidence="2">
    <location>
        <begin position="59"/>
        <end position="152"/>
    </location>
</feature>
<proteinExistence type="predicted"/>
<dbReference type="Pfam" id="PF13966">
    <property type="entry name" value="zf-RVT"/>
    <property type="match status" value="1"/>
</dbReference>
<reference evidence="3 4" key="1">
    <citation type="journal article" date="2024" name="G3 (Bethesda)">
        <title>Genome assembly of Hibiscus sabdariffa L. provides insights into metabolisms of medicinal natural products.</title>
        <authorList>
            <person name="Kim T."/>
        </authorList>
    </citation>
    <scope>NUCLEOTIDE SEQUENCE [LARGE SCALE GENOMIC DNA]</scope>
    <source>
        <strain evidence="3">TK-2024</strain>
        <tissue evidence="3">Old leaves</tissue>
    </source>
</reference>
<evidence type="ECO:0000313" key="4">
    <source>
        <dbReference type="Proteomes" id="UP001396334"/>
    </source>
</evidence>
<dbReference type="InterPro" id="IPR026960">
    <property type="entry name" value="RVT-Znf"/>
</dbReference>
<feature type="domain" description="RNase H type-1" evidence="1">
    <location>
        <begin position="201"/>
        <end position="252"/>
    </location>
</feature>
<accession>A0ABR2TNV8</accession>
<sequence>MGVEVCKPRQLSMTATLRRQLFDWELEQWSALLSLLSEFRSSSFEKDWVCWAGSGDGKFSVKSFYNNLFKNSLNGTNWTGLVWRGVAPPKVELFAWLVIRQRIPVRVELMRRGLSSISDILCPLCRNDMIFGKGRLNFQHLFFLARTRLALWFKAKHQNFLLSVESLMSDPSIADNLSLIGYAASCVFSLESSPSGFLKLNVDGAMLRNGRLGGVRGILRDCEGRCLATFFDDVGQGTPVLAELLALSYGLGFFFRSE</sequence>
<gene>
    <name evidence="3" type="ORF">V6N11_023805</name>
</gene>
<evidence type="ECO:0000259" key="1">
    <source>
        <dbReference type="Pfam" id="PF13456"/>
    </source>
</evidence>
<dbReference type="Proteomes" id="UP001396334">
    <property type="component" value="Unassembled WGS sequence"/>
</dbReference>
<dbReference type="InterPro" id="IPR002156">
    <property type="entry name" value="RNaseH_domain"/>
</dbReference>
<protein>
    <recommendedName>
        <fullName evidence="5">Reverse transcriptase zinc-binding domain-containing protein</fullName>
    </recommendedName>
</protein>
<dbReference type="Pfam" id="PF13456">
    <property type="entry name" value="RVT_3"/>
    <property type="match status" value="1"/>
</dbReference>
<evidence type="ECO:0000313" key="3">
    <source>
        <dbReference type="EMBL" id="KAK9038964.1"/>
    </source>
</evidence>
<comment type="caution">
    <text evidence="3">The sequence shown here is derived from an EMBL/GenBank/DDBJ whole genome shotgun (WGS) entry which is preliminary data.</text>
</comment>
<dbReference type="InterPro" id="IPR012337">
    <property type="entry name" value="RNaseH-like_sf"/>
</dbReference>
<name>A0ABR2TNV8_9ROSI</name>
<dbReference type="CDD" id="cd06222">
    <property type="entry name" value="RNase_H_like"/>
    <property type="match status" value="1"/>
</dbReference>